<reference evidence="2" key="1">
    <citation type="journal article" date="2022" name="Mol. Ecol. Resour.">
        <title>The genomes of chicory, endive, great burdock and yacon provide insights into Asteraceae palaeo-polyploidization history and plant inulin production.</title>
        <authorList>
            <person name="Fan W."/>
            <person name="Wang S."/>
            <person name="Wang H."/>
            <person name="Wang A."/>
            <person name="Jiang F."/>
            <person name="Liu H."/>
            <person name="Zhao H."/>
            <person name="Xu D."/>
            <person name="Zhang Y."/>
        </authorList>
    </citation>
    <scope>NUCLEOTIDE SEQUENCE [LARGE SCALE GENOMIC DNA]</scope>
    <source>
        <strain evidence="2">cv. Punajuju</strain>
    </source>
</reference>
<sequence>MSEITESYEDFQSFDGDFSPLGTSNAAAIPKHTLTIHGLESQSIPCLESPVEFPILISHLKERNIQERKLYIQSKRSSENVTENEFVKEQYRSIMSIGSSGDGLFEKALQTNVDDEKASLCDDPLDGAGSPRSGIRQLTMLPKMVDGMVEDVDSSDDSDSEDDVSDGDDDVIAEIKMDDAPSLAGDDRLMINSASRGRETVPTVTCDSSLSDKGDSGSDLSPTLPNFSFLSNLTAKPMLSTIMEKNSESVKLNPTTSNNLSYFEGLIGNSTLNRGDKDVVGIGNYGNVDFHLLVNGTCVPRDAFCPPYVFNVHDSPSLFAGSSCSSPKKVLSSHQIPSILGLALLTSTSVMGPRPKPISFQKIASKSSSSKPTQINLPKNHQFNH</sequence>
<evidence type="ECO:0000313" key="2">
    <source>
        <dbReference type="Proteomes" id="UP001055811"/>
    </source>
</evidence>
<reference evidence="1 2" key="2">
    <citation type="journal article" date="2022" name="Mol. Ecol. Resour.">
        <title>The genomes of chicory, endive, great burdock and yacon provide insights into Asteraceae paleo-polyploidization history and plant inulin production.</title>
        <authorList>
            <person name="Fan W."/>
            <person name="Wang S."/>
            <person name="Wang H."/>
            <person name="Wang A."/>
            <person name="Jiang F."/>
            <person name="Liu H."/>
            <person name="Zhao H."/>
            <person name="Xu D."/>
            <person name="Zhang Y."/>
        </authorList>
    </citation>
    <scope>NUCLEOTIDE SEQUENCE [LARGE SCALE GENOMIC DNA]</scope>
    <source>
        <strain evidence="2">cv. Punajuju</strain>
        <tissue evidence="1">Leaves</tissue>
    </source>
</reference>
<keyword evidence="2" id="KW-1185">Reference proteome</keyword>
<accession>A0ACB8YWG5</accession>
<proteinExistence type="predicted"/>
<comment type="caution">
    <text evidence="1">The sequence shown here is derived from an EMBL/GenBank/DDBJ whole genome shotgun (WGS) entry which is preliminary data.</text>
</comment>
<evidence type="ECO:0000313" key="1">
    <source>
        <dbReference type="EMBL" id="KAI3689622.1"/>
    </source>
</evidence>
<organism evidence="1 2">
    <name type="scientific">Cichorium intybus</name>
    <name type="common">Chicory</name>
    <dbReference type="NCBI Taxonomy" id="13427"/>
    <lineage>
        <taxon>Eukaryota</taxon>
        <taxon>Viridiplantae</taxon>
        <taxon>Streptophyta</taxon>
        <taxon>Embryophyta</taxon>
        <taxon>Tracheophyta</taxon>
        <taxon>Spermatophyta</taxon>
        <taxon>Magnoliopsida</taxon>
        <taxon>eudicotyledons</taxon>
        <taxon>Gunneridae</taxon>
        <taxon>Pentapetalae</taxon>
        <taxon>asterids</taxon>
        <taxon>campanulids</taxon>
        <taxon>Asterales</taxon>
        <taxon>Asteraceae</taxon>
        <taxon>Cichorioideae</taxon>
        <taxon>Cichorieae</taxon>
        <taxon>Cichoriinae</taxon>
        <taxon>Cichorium</taxon>
    </lineage>
</organism>
<gene>
    <name evidence="1" type="ORF">L2E82_47585</name>
</gene>
<name>A0ACB8YWG5_CICIN</name>
<dbReference type="Proteomes" id="UP001055811">
    <property type="component" value="Linkage Group LG09"/>
</dbReference>
<dbReference type="EMBL" id="CM042017">
    <property type="protein sequence ID" value="KAI3689622.1"/>
    <property type="molecule type" value="Genomic_DNA"/>
</dbReference>
<protein>
    <submittedName>
        <fullName evidence="1">Uncharacterized protein</fullName>
    </submittedName>
</protein>